<dbReference type="RefSeq" id="WP_182501220.1">
    <property type="nucleotide sequence ID" value="NZ_JACJHX010000001.1"/>
</dbReference>
<gene>
    <name evidence="1" type="ORF">HNP81_000021</name>
</gene>
<name>A0ABR6CI76_9BACI</name>
<evidence type="ECO:0000313" key="1">
    <source>
        <dbReference type="EMBL" id="MBA9024739.1"/>
    </source>
</evidence>
<evidence type="ECO:0000313" key="2">
    <source>
        <dbReference type="Proteomes" id="UP000626697"/>
    </source>
</evidence>
<dbReference type="Proteomes" id="UP000626697">
    <property type="component" value="Unassembled WGS sequence"/>
</dbReference>
<dbReference type="InterPro" id="IPR011094">
    <property type="entry name" value="Uncharacterised_LppY/LpqO"/>
</dbReference>
<evidence type="ECO:0008006" key="3">
    <source>
        <dbReference type="Google" id="ProtNLM"/>
    </source>
</evidence>
<keyword evidence="2" id="KW-1185">Reference proteome</keyword>
<reference evidence="1 2" key="1">
    <citation type="submission" date="2020-08" db="EMBL/GenBank/DDBJ databases">
        <title>Genomic Encyclopedia of Type Strains, Phase IV (KMG-IV): sequencing the most valuable type-strain genomes for metagenomic binning, comparative biology and taxonomic classification.</title>
        <authorList>
            <person name="Goeker M."/>
        </authorList>
    </citation>
    <scope>NUCLEOTIDE SEQUENCE [LARGE SCALE GENOMIC DNA]</scope>
    <source>
        <strain evidence="1 2">DSM 105481</strain>
    </source>
</reference>
<dbReference type="Pfam" id="PF07485">
    <property type="entry name" value="DUF1529"/>
    <property type="match status" value="1"/>
</dbReference>
<accession>A0ABR6CI76</accession>
<comment type="caution">
    <text evidence="1">The sequence shown here is derived from an EMBL/GenBank/DDBJ whole genome shotgun (WGS) entry which is preliminary data.</text>
</comment>
<protein>
    <recommendedName>
        <fullName evidence="3">DUF1259 domain-containing protein</fullName>
    </recommendedName>
</protein>
<proteinExistence type="predicted"/>
<organism evidence="1 2">
    <name type="scientific">Peribacillus huizhouensis</name>
    <dbReference type="NCBI Taxonomy" id="1501239"/>
    <lineage>
        <taxon>Bacteria</taxon>
        <taxon>Bacillati</taxon>
        <taxon>Bacillota</taxon>
        <taxon>Bacilli</taxon>
        <taxon>Bacillales</taxon>
        <taxon>Bacillaceae</taxon>
        <taxon>Peribacillus</taxon>
    </lineage>
</organism>
<sequence length="143" mass="16046">MEINDESICKMFAKIIGGQEGFDGGKCMATIIRDDINVTILKKRFRVTTSFSFKSRDNSGRALCLGRRVLLQKEVGGFVAALLNQGIKVSSVHNEWLFDNPNLIYVNIEDVDDPLVFCKKSQKSVMELAEEFSYVIYLVGGIK</sequence>
<dbReference type="EMBL" id="JACJHX010000001">
    <property type="protein sequence ID" value="MBA9024739.1"/>
    <property type="molecule type" value="Genomic_DNA"/>
</dbReference>